<gene>
    <name evidence="1" type="ORF">SAMN06265376_10473</name>
</gene>
<dbReference type="EMBL" id="FZNY01000004">
    <property type="protein sequence ID" value="SNR89227.1"/>
    <property type="molecule type" value="Genomic_DNA"/>
</dbReference>
<proteinExistence type="predicted"/>
<protein>
    <submittedName>
        <fullName evidence="1">Uncharacterized protein</fullName>
    </submittedName>
</protein>
<name>A0A239A0R1_9FLAO</name>
<sequence>MKKSLKELTLNKETISNLDLNKVEGGGKTHCCPTDGPLNTCPPPGAQCY</sequence>
<keyword evidence="2" id="KW-1185">Reference proteome</keyword>
<evidence type="ECO:0000313" key="2">
    <source>
        <dbReference type="Proteomes" id="UP000198379"/>
    </source>
</evidence>
<dbReference type="AlphaFoldDB" id="A0A239A0R1"/>
<evidence type="ECO:0000313" key="1">
    <source>
        <dbReference type="EMBL" id="SNR89227.1"/>
    </source>
</evidence>
<accession>A0A239A0R1</accession>
<dbReference type="RefSeq" id="WP_179218157.1">
    <property type="nucleotide sequence ID" value="NZ_BMEP01000007.1"/>
</dbReference>
<reference evidence="1 2" key="1">
    <citation type="submission" date="2017-06" db="EMBL/GenBank/DDBJ databases">
        <authorList>
            <person name="Kim H.J."/>
            <person name="Triplett B.A."/>
        </authorList>
    </citation>
    <scope>NUCLEOTIDE SEQUENCE [LARGE SCALE GENOMIC DNA]</scope>
    <source>
        <strain evidence="1 2">DSM 25597</strain>
    </source>
</reference>
<organism evidence="1 2">
    <name type="scientific">Dokdonia pacifica</name>
    <dbReference type="NCBI Taxonomy" id="1627892"/>
    <lineage>
        <taxon>Bacteria</taxon>
        <taxon>Pseudomonadati</taxon>
        <taxon>Bacteroidota</taxon>
        <taxon>Flavobacteriia</taxon>
        <taxon>Flavobacteriales</taxon>
        <taxon>Flavobacteriaceae</taxon>
        <taxon>Dokdonia</taxon>
    </lineage>
</organism>
<dbReference type="Proteomes" id="UP000198379">
    <property type="component" value="Unassembled WGS sequence"/>
</dbReference>